<keyword evidence="3" id="KW-1003">Cell membrane</keyword>
<dbReference type="NCBIfam" id="TIGR01097">
    <property type="entry name" value="PhnE"/>
    <property type="match status" value="1"/>
</dbReference>
<feature type="transmembrane region" description="Helical" evidence="7">
    <location>
        <begin position="96"/>
        <end position="122"/>
    </location>
</feature>
<dbReference type="InterPro" id="IPR035906">
    <property type="entry name" value="MetI-like_sf"/>
</dbReference>
<organism evidence="10 11">
    <name type="scientific">Natronomonas aquatica</name>
    <dbReference type="NCBI Taxonomy" id="2841590"/>
    <lineage>
        <taxon>Archaea</taxon>
        <taxon>Methanobacteriati</taxon>
        <taxon>Methanobacteriota</taxon>
        <taxon>Stenosarchaea group</taxon>
        <taxon>Halobacteria</taxon>
        <taxon>Halobacteriales</taxon>
        <taxon>Natronomonadaceae</taxon>
        <taxon>Natronomonas</taxon>
    </lineage>
</organism>
<dbReference type="PROSITE" id="PS50928">
    <property type="entry name" value="ABC_TM1"/>
    <property type="match status" value="1"/>
</dbReference>
<dbReference type="AlphaFoldDB" id="A0A9R1CQ87"/>
<dbReference type="Gene3D" id="1.10.3720.10">
    <property type="entry name" value="MetI-like"/>
    <property type="match status" value="1"/>
</dbReference>
<evidence type="ECO:0000256" key="1">
    <source>
        <dbReference type="ARBA" id="ARBA00004651"/>
    </source>
</evidence>
<feature type="transmembrane region" description="Helical" evidence="7">
    <location>
        <begin position="231"/>
        <end position="249"/>
    </location>
</feature>
<dbReference type="EMBL" id="JAHLKM010000001">
    <property type="protein sequence ID" value="MCQ4331920.1"/>
    <property type="molecule type" value="Genomic_DNA"/>
</dbReference>
<feature type="transmembrane region" description="Helical" evidence="7">
    <location>
        <begin position="147"/>
        <end position="171"/>
    </location>
</feature>
<keyword evidence="5 7" id="KW-1133">Transmembrane helix</keyword>
<reference evidence="10" key="1">
    <citation type="journal article" date="2023" name="Front. Microbiol.">
        <title>Genomic-based phylogenetic and metabolic analyses of the genus Natronomonas, and description of Natronomonas aquatica sp. nov.</title>
        <authorList>
            <person name="Garcia-Roldan A."/>
            <person name="Duran-Viseras A."/>
            <person name="de la Haba R.R."/>
            <person name="Corral P."/>
            <person name="Sanchez-Porro C."/>
            <person name="Ventosa A."/>
        </authorList>
    </citation>
    <scope>NUCLEOTIDE SEQUENCE</scope>
    <source>
        <strain evidence="10">F2-12</strain>
    </source>
</reference>
<feature type="transmembrane region" description="Helical" evidence="7">
    <location>
        <begin position="207"/>
        <end position="224"/>
    </location>
</feature>
<evidence type="ECO:0000256" key="2">
    <source>
        <dbReference type="ARBA" id="ARBA00022448"/>
    </source>
</evidence>
<feature type="region of interest" description="Disordered" evidence="8">
    <location>
        <begin position="1"/>
        <end position="21"/>
    </location>
</feature>
<dbReference type="CDD" id="cd06261">
    <property type="entry name" value="TM_PBP2"/>
    <property type="match status" value="1"/>
</dbReference>
<feature type="transmembrane region" description="Helical" evidence="7">
    <location>
        <begin position="261"/>
        <end position="282"/>
    </location>
</feature>
<proteinExistence type="inferred from homology"/>
<protein>
    <submittedName>
        <fullName evidence="10">Phosphonate ABC transporter, permease protein PhnE</fullName>
    </submittedName>
</protein>
<dbReference type="Pfam" id="PF00528">
    <property type="entry name" value="BPD_transp_1"/>
    <property type="match status" value="1"/>
</dbReference>
<dbReference type="GO" id="GO:0015416">
    <property type="term" value="F:ABC-type phosphonate transporter activity"/>
    <property type="evidence" value="ECO:0007669"/>
    <property type="project" value="InterPro"/>
</dbReference>
<accession>A0A9R1CQ87</accession>
<evidence type="ECO:0000256" key="4">
    <source>
        <dbReference type="ARBA" id="ARBA00022692"/>
    </source>
</evidence>
<dbReference type="PANTHER" id="PTHR30043:SF1">
    <property type="entry name" value="ABC TRANSPORT SYSTEM PERMEASE PROTEIN P69"/>
    <property type="match status" value="1"/>
</dbReference>
<feature type="domain" description="ABC transmembrane type-1" evidence="9">
    <location>
        <begin position="96"/>
        <end position="279"/>
    </location>
</feature>
<dbReference type="InterPro" id="IPR000515">
    <property type="entry name" value="MetI-like"/>
</dbReference>
<comment type="caution">
    <text evidence="10">The sequence shown here is derived from an EMBL/GenBank/DDBJ whole genome shotgun (WGS) entry which is preliminary data.</text>
</comment>
<sequence>MSATVRARLETGSEHGTETSSDKLDFDYTTWNRFTAKQRSARFGYSIVVLAVLFVSVLHLDMSLRYVATAAESLADLGSRMWPPNLSILPSLVDPLIISAHIAILGTLFSVVLSVPVAFFAANNTTPNNITYAVGRFVITATRSVNVIIWALIFVGMFGPGALAGVMALAVRSIGFIGKLLSEAIEEIDKTQVEAIRSTGSSTAQTFVYSIVPQVLPAFIGIATYRWDSNIRASTVVGFVGGGGIGVALQTATNTFKWSEALVILLVILIVVLLSEGVAVYLRKKFI</sequence>
<dbReference type="GO" id="GO:0005886">
    <property type="term" value="C:plasma membrane"/>
    <property type="evidence" value="ECO:0007669"/>
    <property type="project" value="UniProtKB-SubCell"/>
</dbReference>
<feature type="transmembrane region" description="Helical" evidence="7">
    <location>
        <begin position="43"/>
        <end position="60"/>
    </location>
</feature>
<keyword evidence="4 7" id="KW-0812">Transmembrane</keyword>
<keyword evidence="11" id="KW-1185">Reference proteome</keyword>
<dbReference type="PANTHER" id="PTHR30043">
    <property type="entry name" value="PHOSPHONATES TRANSPORT SYSTEM PERMEASE PROTEIN"/>
    <property type="match status" value="1"/>
</dbReference>
<comment type="similarity">
    <text evidence="7">Belongs to the binding-protein-dependent transport system permease family.</text>
</comment>
<evidence type="ECO:0000313" key="11">
    <source>
        <dbReference type="Proteomes" id="UP001139494"/>
    </source>
</evidence>
<dbReference type="Proteomes" id="UP001139494">
    <property type="component" value="Unassembled WGS sequence"/>
</dbReference>
<gene>
    <name evidence="10" type="primary">phnE</name>
    <name evidence="10" type="ORF">KM295_00165</name>
</gene>
<keyword evidence="6 7" id="KW-0472">Membrane</keyword>
<evidence type="ECO:0000256" key="6">
    <source>
        <dbReference type="ARBA" id="ARBA00023136"/>
    </source>
</evidence>
<feature type="compositionally biased region" description="Basic and acidic residues" evidence="8">
    <location>
        <begin position="7"/>
        <end position="21"/>
    </location>
</feature>
<name>A0A9R1CQ87_9EURY</name>
<dbReference type="SUPFAM" id="SSF161098">
    <property type="entry name" value="MetI-like"/>
    <property type="match status" value="1"/>
</dbReference>
<keyword evidence="2 7" id="KW-0813">Transport</keyword>
<evidence type="ECO:0000313" key="10">
    <source>
        <dbReference type="EMBL" id="MCQ4331920.1"/>
    </source>
</evidence>
<evidence type="ECO:0000256" key="5">
    <source>
        <dbReference type="ARBA" id="ARBA00022989"/>
    </source>
</evidence>
<evidence type="ECO:0000256" key="7">
    <source>
        <dbReference type="RuleBase" id="RU363032"/>
    </source>
</evidence>
<comment type="subcellular location">
    <subcellularLocation>
        <location evidence="1 7">Cell membrane</location>
        <topology evidence="1 7">Multi-pass membrane protein</topology>
    </subcellularLocation>
</comment>
<evidence type="ECO:0000259" key="9">
    <source>
        <dbReference type="PROSITE" id="PS50928"/>
    </source>
</evidence>
<dbReference type="InterPro" id="IPR005769">
    <property type="entry name" value="PhnE/PtxC"/>
</dbReference>
<evidence type="ECO:0000256" key="3">
    <source>
        <dbReference type="ARBA" id="ARBA00022475"/>
    </source>
</evidence>
<evidence type="ECO:0000256" key="8">
    <source>
        <dbReference type="SAM" id="MobiDB-lite"/>
    </source>
</evidence>